<evidence type="ECO:0000313" key="1">
    <source>
        <dbReference type="EMBL" id="KMS54631.1"/>
    </source>
</evidence>
<comment type="caution">
    <text evidence="1">The sequence shown here is derived from an EMBL/GenBank/DDBJ whole genome shotgun (WGS) entry which is preliminary data.</text>
</comment>
<name>A0A0J7XS05_9SPHN</name>
<dbReference type="AlphaFoldDB" id="A0A0J7XS05"/>
<dbReference type="EMBL" id="JACT01000003">
    <property type="protein sequence ID" value="KMS54631.1"/>
    <property type="molecule type" value="Genomic_DNA"/>
</dbReference>
<accession>A0A0J7XS05</accession>
<dbReference type="Pfam" id="PF11199">
    <property type="entry name" value="DUF2891"/>
    <property type="match status" value="1"/>
</dbReference>
<reference evidence="1 2" key="1">
    <citation type="journal article" date="2015" name="G3 (Bethesda)">
        <title>Insights into Ongoing Evolution of the Hexachlorocyclohexane Catabolic Pathway from Comparative Genomics of Ten Sphingomonadaceae Strains.</title>
        <authorList>
            <person name="Pearce S.L."/>
            <person name="Oakeshott J.G."/>
            <person name="Pandey G."/>
        </authorList>
    </citation>
    <scope>NUCLEOTIDE SEQUENCE [LARGE SCALE GENOMIC DNA]</scope>
    <source>
        <strain evidence="1 2">LL01</strain>
    </source>
</reference>
<evidence type="ECO:0000313" key="2">
    <source>
        <dbReference type="Proteomes" id="UP000052232"/>
    </source>
</evidence>
<gene>
    <name evidence="1" type="ORF">V473_15675</name>
</gene>
<dbReference type="Proteomes" id="UP000052232">
    <property type="component" value="Unassembled WGS sequence"/>
</dbReference>
<proteinExistence type="predicted"/>
<sequence length="329" mass="36440">MTLLTPDIADRFATLTLSHLGRRYPYKMDLVMAGPEDARPPEEHHPIFHGSFDWHSCVHGWWQVVRLMRLFPGMAQAGAIRARADAMLVRDKVAGELAFLHRPLSAGFERPYGWAWALALHDELARHDAPWAEAFAPLAGAFAARFHAFLPKLTYPLRVGTHFNIAFALTLTLDWAETRDPALVSLIRDKALGWFGRDRGCQAWEPGGDEFLSPALCEALLMSRLLDRPAFADWFHGFLPDLAQGEPATLFTPATVSDRSDGKIAHLDGLNLSRAWCWRAIAAALGPDDAVALLAQDATRVHVAASLPHVAGDYMGEHWLATFALLALE</sequence>
<organism evidence="1 2">
    <name type="scientific">Sphingobium cupriresistens LL01</name>
    <dbReference type="NCBI Taxonomy" id="1420583"/>
    <lineage>
        <taxon>Bacteria</taxon>
        <taxon>Pseudomonadati</taxon>
        <taxon>Pseudomonadota</taxon>
        <taxon>Alphaproteobacteria</taxon>
        <taxon>Sphingomonadales</taxon>
        <taxon>Sphingomonadaceae</taxon>
        <taxon>Sphingobium</taxon>
    </lineage>
</organism>
<dbReference type="STRING" id="1420583.V473_15675"/>
<keyword evidence="2" id="KW-1185">Reference proteome</keyword>
<dbReference type="RefSeq" id="WP_066606208.1">
    <property type="nucleotide sequence ID" value="NZ_KQ130435.1"/>
</dbReference>
<dbReference type="PATRIC" id="fig|1420583.3.peg.2931"/>
<evidence type="ECO:0008006" key="3">
    <source>
        <dbReference type="Google" id="ProtNLM"/>
    </source>
</evidence>
<protein>
    <recommendedName>
        <fullName evidence="3">DUF2891 domain-containing protein</fullName>
    </recommendedName>
</protein>
<dbReference type="InterPro" id="IPR021365">
    <property type="entry name" value="DUF2891"/>
</dbReference>